<feature type="region of interest" description="Disordered" evidence="1">
    <location>
        <begin position="1"/>
        <end position="51"/>
    </location>
</feature>
<protein>
    <recommendedName>
        <fullName evidence="2">CLASP N-terminal domain-containing protein</fullName>
    </recommendedName>
</protein>
<dbReference type="eggNOG" id="ENOG502S8JR">
    <property type="taxonomic scope" value="Eukaryota"/>
</dbReference>
<evidence type="ECO:0000313" key="3">
    <source>
        <dbReference type="EMBL" id="ETV97084.1"/>
    </source>
</evidence>
<dbReference type="InterPro" id="IPR024395">
    <property type="entry name" value="CLASP_N_dom"/>
</dbReference>
<dbReference type="EMBL" id="KI913974">
    <property type="protein sequence ID" value="ETV97084.1"/>
    <property type="molecule type" value="Genomic_DNA"/>
</dbReference>
<gene>
    <name evidence="3" type="ORF">H310_09905</name>
</gene>
<dbReference type="Gene3D" id="1.25.10.10">
    <property type="entry name" value="Leucine-rich Repeat Variant"/>
    <property type="match status" value="1"/>
</dbReference>
<evidence type="ECO:0000259" key="2">
    <source>
        <dbReference type="Pfam" id="PF12348"/>
    </source>
</evidence>
<feature type="compositionally biased region" description="Basic and acidic residues" evidence="1">
    <location>
        <begin position="26"/>
        <end position="43"/>
    </location>
</feature>
<dbReference type="GeneID" id="20086955"/>
<organism evidence="3">
    <name type="scientific">Aphanomyces invadans</name>
    <dbReference type="NCBI Taxonomy" id="157072"/>
    <lineage>
        <taxon>Eukaryota</taxon>
        <taxon>Sar</taxon>
        <taxon>Stramenopiles</taxon>
        <taxon>Oomycota</taxon>
        <taxon>Saprolegniomycetes</taxon>
        <taxon>Saprolegniales</taxon>
        <taxon>Verrucalvaceae</taxon>
        <taxon>Aphanomyces</taxon>
    </lineage>
</organism>
<proteinExistence type="predicted"/>
<reference evidence="3" key="1">
    <citation type="submission" date="2013-12" db="EMBL/GenBank/DDBJ databases">
        <title>The Genome Sequence of Aphanomyces invadans NJM9701.</title>
        <authorList>
            <consortium name="The Broad Institute Genomics Platform"/>
            <person name="Russ C."/>
            <person name="Tyler B."/>
            <person name="van West P."/>
            <person name="Dieguez-Uribeondo J."/>
            <person name="Young S.K."/>
            <person name="Zeng Q."/>
            <person name="Gargeya S."/>
            <person name="Fitzgerald M."/>
            <person name="Abouelleil A."/>
            <person name="Alvarado L."/>
            <person name="Chapman S.B."/>
            <person name="Gainer-Dewar J."/>
            <person name="Goldberg J."/>
            <person name="Griggs A."/>
            <person name="Gujja S."/>
            <person name="Hansen M."/>
            <person name="Howarth C."/>
            <person name="Imamovic A."/>
            <person name="Ireland A."/>
            <person name="Larimer J."/>
            <person name="McCowan C."/>
            <person name="Murphy C."/>
            <person name="Pearson M."/>
            <person name="Poon T.W."/>
            <person name="Priest M."/>
            <person name="Roberts A."/>
            <person name="Saif S."/>
            <person name="Shea T."/>
            <person name="Sykes S."/>
            <person name="Wortman J."/>
            <person name="Nusbaum C."/>
            <person name="Birren B."/>
        </authorList>
    </citation>
    <scope>NUCLEOTIDE SEQUENCE [LARGE SCALE GENOMIC DNA]</scope>
    <source>
        <strain evidence="3">NJM9701</strain>
    </source>
</reference>
<feature type="domain" description="CLASP N-terminal" evidence="2">
    <location>
        <begin position="83"/>
        <end position="207"/>
    </location>
</feature>
<dbReference type="Pfam" id="PF12348">
    <property type="entry name" value="CLASP_N"/>
    <property type="match status" value="1"/>
</dbReference>
<dbReference type="OrthoDB" id="63891at2759"/>
<dbReference type="InterPro" id="IPR016024">
    <property type="entry name" value="ARM-type_fold"/>
</dbReference>
<dbReference type="VEuPathDB" id="FungiDB:H310_09905"/>
<dbReference type="AlphaFoldDB" id="A0A024TSV2"/>
<sequence>MKRKNPFASGQEKHQDKKHAAPMSIDEGKTEPEDSRTTTDAAKDPGAPDNEDDLIEAVVLRQEDLVPPREKFSWSPSLATAPWSEQYTALEHFRQSIKFHPSSIQTAAFPDAEACLNGLVVPSAEHLRSALSRSGLYCISEYVQCVGESATVHSGLFIPVLLRRSINEKRFIRDAAHEALDHVATCCSPLELLQVLVSFSNDKNPNLVATVRVSLEIAAMACHVDWADNVARPSWIPSKSPCCRRASESDLHAATSSMISWKGLSASLSLSTLGARRGASMGQK</sequence>
<dbReference type="InterPro" id="IPR011989">
    <property type="entry name" value="ARM-like"/>
</dbReference>
<dbReference type="SUPFAM" id="SSF48371">
    <property type="entry name" value="ARM repeat"/>
    <property type="match status" value="1"/>
</dbReference>
<dbReference type="RefSeq" id="XP_008874330.1">
    <property type="nucleotide sequence ID" value="XM_008876108.1"/>
</dbReference>
<accession>A0A024TSV2</accession>
<evidence type="ECO:0000256" key="1">
    <source>
        <dbReference type="SAM" id="MobiDB-lite"/>
    </source>
</evidence>
<name>A0A024TSV2_9STRA</name>